<dbReference type="OrthoDB" id="4324715at2"/>
<dbReference type="Gene3D" id="3.40.50.720">
    <property type="entry name" value="NAD(P)-binding Rossmann-like Domain"/>
    <property type="match status" value="2"/>
</dbReference>
<evidence type="ECO:0000256" key="2">
    <source>
        <dbReference type="ARBA" id="ARBA00023002"/>
    </source>
</evidence>
<accession>N1UTR3</accession>
<feature type="domain" description="D-isomer specific 2-hydroxyacid dehydrogenase catalytic" evidence="5">
    <location>
        <begin position="34"/>
        <end position="312"/>
    </location>
</feature>
<dbReference type="PANTHER" id="PTHR43333">
    <property type="entry name" value="2-HACID_DH_C DOMAIN-CONTAINING PROTEIN"/>
    <property type="match status" value="1"/>
</dbReference>
<dbReference type="Pfam" id="PF02826">
    <property type="entry name" value="2-Hacid_dh_C"/>
    <property type="match status" value="1"/>
</dbReference>
<keyword evidence="3" id="KW-0520">NAD</keyword>
<evidence type="ECO:0000256" key="3">
    <source>
        <dbReference type="ARBA" id="ARBA00023027"/>
    </source>
</evidence>
<comment type="caution">
    <text evidence="7">The sequence shown here is derived from an EMBL/GenBank/DDBJ whole genome shotgun (WGS) entry which is preliminary data.</text>
</comment>
<organism evidence="7 8">
    <name type="scientific">Arthrobacter crystallopoietes BAB-32</name>
    <dbReference type="NCBI Taxonomy" id="1246476"/>
    <lineage>
        <taxon>Bacteria</taxon>
        <taxon>Bacillati</taxon>
        <taxon>Actinomycetota</taxon>
        <taxon>Actinomycetes</taxon>
        <taxon>Micrococcales</taxon>
        <taxon>Micrococcaceae</taxon>
        <taxon>Crystallibacter</taxon>
    </lineage>
</organism>
<comment type="similarity">
    <text evidence="1 4">Belongs to the D-isomer specific 2-hydroxyacid dehydrogenase family.</text>
</comment>
<name>N1UTR3_9MICC</name>
<evidence type="ECO:0000256" key="1">
    <source>
        <dbReference type="ARBA" id="ARBA00005854"/>
    </source>
</evidence>
<dbReference type="GO" id="GO:0051287">
    <property type="term" value="F:NAD binding"/>
    <property type="evidence" value="ECO:0007669"/>
    <property type="project" value="InterPro"/>
</dbReference>
<evidence type="ECO:0000313" key="8">
    <source>
        <dbReference type="Proteomes" id="UP000010729"/>
    </source>
</evidence>
<dbReference type="InterPro" id="IPR036291">
    <property type="entry name" value="NAD(P)-bd_dom_sf"/>
</dbReference>
<dbReference type="CDD" id="cd05300">
    <property type="entry name" value="2-Hacid_dh_1"/>
    <property type="match status" value="1"/>
</dbReference>
<reference evidence="7 8" key="1">
    <citation type="journal article" date="2013" name="Genome Announc.">
        <title>Draft Genome Sequence of Arthrobacter crystallopoietes Strain BAB-32, Revealing Genes for Bioremediation.</title>
        <authorList>
            <person name="Joshi M.N."/>
            <person name="Pandit A.S."/>
            <person name="Sharma A."/>
            <person name="Pandya R.V."/>
            <person name="Desai S.M."/>
            <person name="Saxena A.K."/>
            <person name="Bagatharia S.B."/>
        </authorList>
    </citation>
    <scope>NUCLEOTIDE SEQUENCE [LARGE SCALE GENOMIC DNA]</scope>
    <source>
        <strain evidence="7 8">BAB-32</strain>
    </source>
</reference>
<keyword evidence="8" id="KW-1185">Reference proteome</keyword>
<dbReference type="EMBL" id="ANPE02000154">
    <property type="protein sequence ID" value="EMY33781.1"/>
    <property type="molecule type" value="Genomic_DNA"/>
</dbReference>
<evidence type="ECO:0000313" key="7">
    <source>
        <dbReference type="EMBL" id="EMY33781.1"/>
    </source>
</evidence>
<dbReference type="InterPro" id="IPR006139">
    <property type="entry name" value="D-isomer_2_OHA_DH_cat_dom"/>
</dbReference>
<sequence>MSRPIVAVLCHEGHRPPGMAAVEAAAEVRYTSADGLPAALQGAQVLFLWDFFSTALQNAWHAADSLEWIHVPAAGVDKLLFDELRSSGITVTNARGIFDRPMAEFVLGSMLAFAKDLPGLLSQQRQQAWQHRDTEGLYRKRALIVGTGSIGRETARLLRAVGMDVAGAGRTARAGDADFGEVFASADLAAVVPGFDYVVMVAPLTDQTRHLVDAAVLDAMKPTARLVNVGRGACVNTDALVAALQTGSIAGAALDVFEAEPLPRGHPLWTMENVIISPHLSGDARGCLPELAAQFAENFARFTGGEPLLNQIDKQLGFAAPQ</sequence>
<dbReference type="PANTHER" id="PTHR43333:SF1">
    <property type="entry name" value="D-ISOMER SPECIFIC 2-HYDROXYACID DEHYDROGENASE NAD-BINDING DOMAIN-CONTAINING PROTEIN"/>
    <property type="match status" value="1"/>
</dbReference>
<evidence type="ECO:0000259" key="6">
    <source>
        <dbReference type="Pfam" id="PF02826"/>
    </source>
</evidence>
<dbReference type="RefSeq" id="WP_005269715.1">
    <property type="nucleotide sequence ID" value="NZ_ANPE02000154.1"/>
</dbReference>
<dbReference type="Proteomes" id="UP000010729">
    <property type="component" value="Unassembled WGS sequence"/>
</dbReference>
<protein>
    <submittedName>
        <fullName evidence="7">Uncharacterized protein</fullName>
    </submittedName>
</protein>
<dbReference type="SUPFAM" id="SSF52283">
    <property type="entry name" value="Formate/glycerate dehydrogenase catalytic domain-like"/>
    <property type="match status" value="1"/>
</dbReference>
<dbReference type="AlphaFoldDB" id="N1UTR3"/>
<dbReference type="InterPro" id="IPR006140">
    <property type="entry name" value="D-isomer_DH_NAD-bd"/>
</dbReference>
<dbReference type="GO" id="GO:0016616">
    <property type="term" value="F:oxidoreductase activity, acting on the CH-OH group of donors, NAD or NADP as acceptor"/>
    <property type="evidence" value="ECO:0007669"/>
    <property type="project" value="InterPro"/>
</dbReference>
<proteinExistence type="inferred from homology"/>
<dbReference type="Pfam" id="PF00389">
    <property type="entry name" value="2-Hacid_dh"/>
    <property type="match status" value="1"/>
</dbReference>
<dbReference type="SUPFAM" id="SSF51735">
    <property type="entry name" value="NAD(P)-binding Rossmann-fold domains"/>
    <property type="match status" value="1"/>
</dbReference>
<evidence type="ECO:0000256" key="4">
    <source>
        <dbReference type="RuleBase" id="RU003719"/>
    </source>
</evidence>
<feature type="domain" description="D-isomer specific 2-hydroxyacid dehydrogenase NAD-binding" evidence="6">
    <location>
        <begin position="108"/>
        <end position="281"/>
    </location>
</feature>
<gene>
    <name evidence="7" type="ORF">D477_013005</name>
</gene>
<evidence type="ECO:0000259" key="5">
    <source>
        <dbReference type="Pfam" id="PF00389"/>
    </source>
</evidence>
<keyword evidence="2 4" id="KW-0560">Oxidoreductase</keyword>